<dbReference type="GO" id="GO:0015074">
    <property type="term" value="P:DNA integration"/>
    <property type="evidence" value="ECO:0007669"/>
    <property type="project" value="InterPro"/>
</dbReference>
<reference evidence="3" key="1">
    <citation type="journal article" date="2019" name="Sci. Rep.">
        <title>Draft genome of Tanacetum cinerariifolium, the natural source of mosquito coil.</title>
        <authorList>
            <person name="Yamashiro T."/>
            <person name="Shiraishi A."/>
            <person name="Satake H."/>
            <person name="Nakayama K."/>
        </authorList>
    </citation>
    <scope>NUCLEOTIDE SEQUENCE</scope>
</reference>
<evidence type="ECO:0000256" key="1">
    <source>
        <dbReference type="SAM" id="MobiDB-lite"/>
    </source>
</evidence>
<dbReference type="EMBL" id="BKCJ010280693">
    <property type="protein sequence ID" value="GEZ45303.1"/>
    <property type="molecule type" value="Genomic_DNA"/>
</dbReference>
<dbReference type="Pfam" id="PF00665">
    <property type="entry name" value="rve"/>
    <property type="match status" value="1"/>
</dbReference>
<dbReference type="InterPro" id="IPR012337">
    <property type="entry name" value="RNaseH-like_sf"/>
</dbReference>
<dbReference type="PANTHER" id="PTHR42648">
    <property type="entry name" value="TRANSPOSASE, PUTATIVE-RELATED"/>
    <property type="match status" value="1"/>
</dbReference>
<protein>
    <submittedName>
        <fullName evidence="3">Putative ribonuclease H-like domain-containing protein</fullName>
    </submittedName>
</protein>
<dbReference type="Gene3D" id="3.30.420.10">
    <property type="entry name" value="Ribonuclease H-like superfamily/Ribonuclease H"/>
    <property type="match status" value="1"/>
</dbReference>
<dbReference type="GO" id="GO:0003676">
    <property type="term" value="F:nucleic acid binding"/>
    <property type="evidence" value="ECO:0007669"/>
    <property type="project" value="InterPro"/>
</dbReference>
<dbReference type="InterPro" id="IPR039537">
    <property type="entry name" value="Retrotran_Ty1/copia-like"/>
</dbReference>
<feature type="domain" description="Integrase catalytic" evidence="2">
    <location>
        <begin position="337"/>
        <end position="425"/>
    </location>
</feature>
<dbReference type="Pfam" id="PF13976">
    <property type="entry name" value="gag_pre-integrs"/>
    <property type="match status" value="1"/>
</dbReference>
<dbReference type="PROSITE" id="PS50994">
    <property type="entry name" value="INTEGRASE"/>
    <property type="match status" value="1"/>
</dbReference>
<dbReference type="AlphaFoldDB" id="A0A699IE30"/>
<name>A0A699IE30_TANCI</name>
<feature type="compositionally biased region" description="Basic and acidic residues" evidence="1">
    <location>
        <begin position="438"/>
        <end position="478"/>
    </location>
</feature>
<dbReference type="InterPro" id="IPR036397">
    <property type="entry name" value="RNaseH_sf"/>
</dbReference>
<organism evidence="3">
    <name type="scientific">Tanacetum cinerariifolium</name>
    <name type="common">Dalmatian daisy</name>
    <name type="synonym">Chrysanthemum cinerariifolium</name>
    <dbReference type="NCBI Taxonomy" id="118510"/>
    <lineage>
        <taxon>Eukaryota</taxon>
        <taxon>Viridiplantae</taxon>
        <taxon>Streptophyta</taxon>
        <taxon>Embryophyta</taxon>
        <taxon>Tracheophyta</taxon>
        <taxon>Spermatophyta</taxon>
        <taxon>Magnoliopsida</taxon>
        <taxon>eudicotyledons</taxon>
        <taxon>Gunneridae</taxon>
        <taxon>Pentapetalae</taxon>
        <taxon>asterids</taxon>
        <taxon>campanulids</taxon>
        <taxon>Asterales</taxon>
        <taxon>Asteraceae</taxon>
        <taxon>Asteroideae</taxon>
        <taxon>Anthemideae</taxon>
        <taxon>Anthemidinae</taxon>
        <taxon>Tanacetum</taxon>
    </lineage>
</organism>
<sequence>MLDSQVNDKSKTSVGYHAVPSPYTGNFIPPKPNLILVDVDEYVVSESVTNVPVVVTNEAKTSESKPKSVSEPLIKDWVSDSEDENETETKSKQRKPSFAKVEFVKPNEKVKSLGNLLSRKSIIGKPNTLGKTVKDLEYTYKHNTGQLNGQMVVRQVWNNTRKYEEIYGGYVAFGGDPKGSKITGKGKISTSKLDFKDVYFVKELKFNLFSVSQMCDKKNNVLYTDSECVVLSPNFKLLDESQVLLRVTRKNNMYNVDLKNAAPSGGLTCLFVKATLDESNLWHRRLGHINFKTINKLVKGNLVRGLPLKLFKINQTCVACKKGKQYRASCMTKTVSLISQPLQMLHMDLFGPTFVKSLMKKMYCLVFIDDFSRFSWVFLATKDETSEILKSFITGIENLKDLRVKVIRCDNGTEFKNRVMNQFCEMKDPLFSSSSKDSFGDRFKPSGEEKKKDTKGPGNEESKASITEEPRVNQEKDSVYSTNRVNAVSLTVNAASNEVNAIGRKSSIELPDDPNMPDLEDTSIFKDSNKDVFGVEADLNNMETTF</sequence>
<gene>
    <name evidence="3" type="ORF">Tci_517276</name>
</gene>
<dbReference type="InterPro" id="IPR025724">
    <property type="entry name" value="GAG-pre-integrase_dom"/>
</dbReference>
<accession>A0A699IE30</accession>
<feature type="region of interest" description="Disordered" evidence="1">
    <location>
        <begin position="433"/>
        <end position="480"/>
    </location>
</feature>
<evidence type="ECO:0000259" key="2">
    <source>
        <dbReference type="PROSITE" id="PS50994"/>
    </source>
</evidence>
<feature type="compositionally biased region" description="Basic and acidic residues" evidence="1">
    <location>
        <begin position="60"/>
        <end position="78"/>
    </location>
</feature>
<dbReference type="InterPro" id="IPR001584">
    <property type="entry name" value="Integrase_cat-core"/>
</dbReference>
<dbReference type="PANTHER" id="PTHR42648:SF32">
    <property type="entry name" value="RIBONUCLEASE H-LIKE DOMAIN, GAG-PRE-INTEGRASE DOMAIN PROTEIN-RELATED"/>
    <property type="match status" value="1"/>
</dbReference>
<dbReference type="SUPFAM" id="SSF53098">
    <property type="entry name" value="Ribonuclease H-like"/>
    <property type="match status" value="1"/>
</dbReference>
<feature type="region of interest" description="Disordered" evidence="1">
    <location>
        <begin position="58"/>
        <end position="97"/>
    </location>
</feature>
<evidence type="ECO:0000313" key="3">
    <source>
        <dbReference type="EMBL" id="GEZ45303.1"/>
    </source>
</evidence>
<comment type="caution">
    <text evidence="3">The sequence shown here is derived from an EMBL/GenBank/DDBJ whole genome shotgun (WGS) entry which is preliminary data.</text>
</comment>
<proteinExistence type="predicted"/>